<keyword evidence="8 11" id="KW-1133">Transmembrane helix</keyword>
<comment type="cofactor">
    <cofactor evidence="11">
        <name>Mg(2+)</name>
        <dbReference type="ChEBI" id="CHEBI:18420"/>
    </cofactor>
</comment>
<feature type="transmembrane region" description="Helical" evidence="11">
    <location>
        <begin position="89"/>
        <end position="110"/>
    </location>
</feature>
<dbReference type="EC" id="2.4.1.12" evidence="11"/>
<dbReference type="Pfam" id="PF03552">
    <property type="entry name" value="Cellulose_synt"/>
    <property type="match status" value="1"/>
</dbReference>
<dbReference type="SUPFAM" id="SSF141371">
    <property type="entry name" value="PilZ domain-like"/>
    <property type="match status" value="1"/>
</dbReference>
<dbReference type="GO" id="GO:0006011">
    <property type="term" value="P:UDP-alpha-D-glucose metabolic process"/>
    <property type="evidence" value="ECO:0007669"/>
    <property type="project" value="InterPro"/>
</dbReference>
<dbReference type="InterPro" id="IPR009875">
    <property type="entry name" value="PilZ_domain"/>
</dbReference>
<keyword evidence="4 11" id="KW-0328">Glycosyltransferase</keyword>
<comment type="subcellular location">
    <subcellularLocation>
        <location evidence="1">Cell inner membrane</location>
        <topology evidence="1">Multi-pass membrane protein</topology>
    </subcellularLocation>
</comment>
<evidence type="ECO:0000256" key="9">
    <source>
        <dbReference type="ARBA" id="ARBA00023136"/>
    </source>
</evidence>
<dbReference type="GO" id="GO:0030244">
    <property type="term" value="P:cellulose biosynthetic process"/>
    <property type="evidence" value="ECO:0007669"/>
    <property type="project" value="UniProtKB-KW"/>
</dbReference>
<evidence type="ECO:0000256" key="6">
    <source>
        <dbReference type="ARBA" id="ARBA00022692"/>
    </source>
</evidence>
<evidence type="ECO:0000256" key="11">
    <source>
        <dbReference type="RuleBase" id="RU365020"/>
    </source>
</evidence>
<comment type="pathway">
    <text evidence="11">Glycan metabolism; bacterial cellulose biosynthesis.</text>
</comment>
<comment type="function">
    <text evidence="11">Catalytic subunit of cellulose synthase. It polymerizes uridine 5'-diphosphate glucose to cellulose.</text>
</comment>
<evidence type="ECO:0000313" key="15">
    <source>
        <dbReference type="EMBL" id="RAI03024.1"/>
    </source>
</evidence>
<evidence type="ECO:0000256" key="4">
    <source>
        <dbReference type="ARBA" id="ARBA00022676"/>
    </source>
</evidence>
<feature type="region of interest" description="Disordered" evidence="12">
    <location>
        <begin position="715"/>
        <end position="769"/>
    </location>
</feature>
<dbReference type="AlphaFoldDB" id="A0A8B2NZA1"/>
<comment type="catalytic activity">
    <reaction evidence="10 11">
        <text>[(1-&gt;4)-beta-D-glucosyl](n) + UDP-alpha-D-glucose = [(1-&gt;4)-beta-D-glucosyl](n+1) + UDP + H(+)</text>
        <dbReference type="Rhea" id="RHEA:19929"/>
        <dbReference type="Rhea" id="RHEA-COMP:10033"/>
        <dbReference type="Rhea" id="RHEA-COMP:10034"/>
        <dbReference type="ChEBI" id="CHEBI:15378"/>
        <dbReference type="ChEBI" id="CHEBI:18246"/>
        <dbReference type="ChEBI" id="CHEBI:58223"/>
        <dbReference type="ChEBI" id="CHEBI:58885"/>
        <dbReference type="EC" id="2.4.1.12"/>
    </reaction>
</comment>
<evidence type="ECO:0000256" key="1">
    <source>
        <dbReference type="ARBA" id="ARBA00004429"/>
    </source>
</evidence>
<keyword evidence="9 11" id="KW-0472">Membrane</keyword>
<evidence type="ECO:0000259" key="14">
    <source>
        <dbReference type="Pfam" id="PF07238"/>
    </source>
</evidence>
<keyword evidence="2 11" id="KW-1003">Cell membrane</keyword>
<keyword evidence="16" id="KW-1185">Reference proteome</keyword>
<feature type="domain" description="PilZ" evidence="14">
    <location>
        <begin position="565"/>
        <end position="668"/>
    </location>
</feature>
<organism evidence="15 16">
    <name type="scientific">Acuticoccus sediminis</name>
    <dbReference type="NCBI Taxonomy" id="2184697"/>
    <lineage>
        <taxon>Bacteria</taxon>
        <taxon>Pseudomonadati</taxon>
        <taxon>Pseudomonadota</taxon>
        <taxon>Alphaproteobacteria</taxon>
        <taxon>Hyphomicrobiales</taxon>
        <taxon>Amorphaceae</taxon>
        <taxon>Acuticoccus</taxon>
    </lineage>
</organism>
<evidence type="ECO:0000256" key="10">
    <source>
        <dbReference type="ARBA" id="ARBA00048682"/>
    </source>
</evidence>
<dbReference type="InterPro" id="IPR050321">
    <property type="entry name" value="Glycosyltr_2/OpgH_subfam"/>
</dbReference>
<dbReference type="InterPro" id="IPR005150">
    <property type="entry name" value="Cellulose_synth"/>
</dbReference>
<sequence length="769" mass="85692">MRLLTLLLWFLMVAIIIFLATQPVSLTTHFVTSMIVIIIIAILKMFDRRGALRAVVLALGTAVVLRYVYWRTSSTIPPIDELANFIPGIILYAAEMYSVFMLFVSLFTIADPLNRPRRTLAPDSIRPTVDIFIPSYNESPELLATTISAARQIDYPEDRFTVYLLDDGGTDQRIDSPNPQLAAQAAERRRTLQQLCRDLGVNYLTRAQNVHAKAGNLNNGLAHSTGEFVVVLDADHAPSRDFLNETIGYFAADPRLFLVQTPHFFINPDPLEHNLETWNRMPSENEMFYGVIQKGLDKWNASFFCGSAAVLRREALEESGGFSGLSITEDAETALGLHARGWNSAYVDRPMIAGLQPETFASFIGQRSRWCQGMLQILMLNNPLLKRGLSIPQRICYLSSILYWLFPFSRLAFLFSPLAYLFFGLSIFDASGAEFAAYTTTYIVVNILMQNYNWSRVRWPFISELYETIQSIYLGRALIAVILKPRAPSFKVTTKGETTRFSRISELGGPFYVIFFILTAGLVAMVWRLIAVPSDSGVSLVVGGWNLFNMLLMGAALGVVAERRQLRSSQRVSIERPAEIIYGDRVIPARIDDVSVNGARILVPANALRSIRAGEQITMRFQTMAPLPTNELPLTVRSVVRDDGGMSLGSEFAVEDPRQYKLVADLVFANSDEWIRFQASRRKNIGVVRGVIAFVRVALFQTVRGLSYLFRKPPKNARRQNLDGGSDMPAPPPHNFSGADPSAVVSGTGSTAALQGAPVTRSVNPTPYR</sequence>
<dbReference type="PANTHER" id="PTHR43867">
    <property type="entry name" value="CELLULOSE SYNTHASE CATALYTIC SUBUNIT A [UDP-FORMING]"/>
    <property type="match status" value="1"/>
</dbReference>
<dbReference type="InterPro" id="IPR003919">
    <property type="entry name" value="Cell_synth_A"/>
</dbReference>
<evidence type="ECO:0000256" key="8">
    <source>
        <dbReference type="ARBA" id="ARBA00022989"/>
    </source>
</evidence>
<reference evidence="15 16" key="1">
    <citation type="submission" date="2018-05" db="EMBL/GenBank/DDBJ databases">
        <title>Acuticoccus sediminis sp. nov., isolated from deep-sea sediment of Indian Ocean.</title>
        <authorList>
            <person name="Liu X."/>
            <person name="Lai Q."/>
            <person name="Du Y."/>
            <person name="Sun F."/>
            <person name="Zhang X."/>
            <person name="Wang S."/>
            <person name="Shao Z."/>
        </authorList>
    </citation>
    <scope>NUCLEOTIDE SEQUENCE [LARGE SCALE GENOMIC DNA]</scope>
    <source>
        <strain evidence="15 16">PTG4-2</strain>
    </source>
</reference>
<dbReference type="NCBIfam" id="TIGR03030">
    <property type="entry name" value="CelA"/>
    <property type="match status" value="1"/>
</dbReference>
<protein>
    <recommendedName>
        <fullName evidence="11">Cellulose synthase catalytic subunit [UDP-forming]</fullName>
        <ecNumber evidence="11">2.4.1.12</ecNumber>
    </recommendedName>
</protein>
<dbReference type="GO" id="GO:0035438">
    <property type="term" value="F:cyclic-di-GMP binding"/>
    <property type="evidence" value="ECO:0007669"/>
    <property type="project" value="InterPro"/>
</dbReference>
<feature type="transmembrane region" description="Helical" evidence="11">
    <location>
        <begin position="686"/>
        <end position="710"/>
    </location>
</feature>
<dbReference type="RefSeq" id="WP_111341274.1">
    <property type="nucleotide sequence ID" value="NZ_QHHQ01000001.1"/>
</dbReference>
<evidence type="ECO:0000256" key="7">
    <source>
        <dbReference type="ARBA" id="ARBA00022916"/>
    </source>
</evidence>
<dbReference type="SUPFAM" id="SSF53448">
    <property type="entry name" value="Nucleotide-diphospho-sugar transferases"/>
    <property type="match status" value="1"/>
</dbReference>
<feature type="domain" description="Glycosyltransferase 2-like" evidence="13">
    <location>
        <begin position="131"/>
        <end position="318"/>
    </location>
</feature>
<dbReference type="Gene3D" id="2.40.10.220">
    <property type="entry name" value="predicted glycosyltransferase like domains"/>
    <property type="match status" value="1"/>
</dbReference>
<accession>A0A8B2NZA1</accession>
<evidence type="ECO:0000313" key="16">
    <source>
        <dbReference type="Proteomes" id="UP000249590"/>
    </source>
</evidence>
<keyword evidence="7 11" id="KW-0135">Cellulose biosynthesis</keyword>
<feature type="transmembrane region" description="Helical" evidence="11">
    <location>
        <begin position="395"/>
        <end position="423"/>
    </location>
</feature>
<keyword evidence="3 11" id="KW-0997">Cell inner membrane</keyword>
<dbReference type="InterPro" id="IPR001173">
    <property type="entry name" value="Glyco_trans_2-like"/>
</dbReference>
<feature type="transmembrane region" description="Helical" evidence="11">
    <location>
        <begin position="435"/>
        <end position="454"/>
    </location>
</feature>
<gene>
    <name evidence="15" type="primary">bcsA</name>
    <name evidence="15" type="ORF">DLJ53_00350</name>
</gene>
<dbReference type="CDD" id="cd06421">
    <property type="entry name" value="CESA_CelA_like"/>
    <property type="match status" value="1"/>
</dbReference>
<evidence type="ECO:0000256" key="5">
    <source>
        <dbReference type="ARBA" id="ARBA00022679"/>
    </source>
</evidence>
<feature type="transmembrane region" description="Helical" evidence="11">
    <location>
        <begin position="510"/>
        <end position="530"/>
    </location>
</feature>
<feature type="transmembrane region" description="Helical" evidence="11">
    <location>
        <begin position="30"/>
        <end position="46"/>
    </location>
</feature>
<keyword evidence="5 11" id="KW-0808">Transferase</keyword>
<proteinExistence type="predicted"/>
<dbReference type="OrthoDB" id="9806824at2"/>
<dbReference type="UniPathway" id="UPA00694"/>
<keyword evidence="6 11" id="KW-0812">Transmembrane</keyword>
<dbReference type="Proteomes" id="UP000249590">
    <property type="component" value="Unassembled WGS sequence"/>
</dbReference>
<evidence type="ECO:0000256" key="3">
    <source>
        <dbReference type="ARBA" id="ARBA00022519"/>
    </source>
</evidence>
<comment type="caution">
    <text evidence="15">The sequence shown here is derived from an EMBL/GenBank/DDBJ whole genome shotgun (WGS) entry which is preliminary data.</text>
</comment>
<name>A0A8B2NZA1_9HYPH</name>
<evidence type="ECO:0000259" key="13">
    <source>
        <dbReference type="Pfam" id="PF00535"/>
    </source>
</evidence>
<dbReference type="InterPro" id="IPR029044">
    <property type="entry name" value="Nucleotide-diphossugar_trans"/>
</dbReference>
<dbReference type="EMBL" id="QHHQ01000001">
    <property type="protein sequence ID" value="RAI03024.1"/>
    <property type="molecule type" value="Genomic_DNA"/>
</dbReference>
<keyword evidence="11" id="KW-0973">c-di-GMP</keyword>
<evidence type="ECO:0000256" key="2">
    <source>
        <dbReference type="ARBA" id="ARBA00022475"/>
    </source>
</evidence>
<dbReference type="GO" id="GO:0016760">
    <property type="term" value="F:cellulose synthase (UDP-forming) activity"/>
    <property type="evidence" value="ECO:0007669"/>
    <property type="project" value="UniProtKB-EC"/>
</dbReference>
<dbReference type="GO" id="GO:0005886">
    <property type="term" value="C:plasma membrane"/>
    <property type="evidence" value="ECO:0007669"/>
    <property type="project" value="UniProtKB-SubCell"/>
</dbReference>
<dbReference type="PANTHER" id="PTHR43867:SF2">
    <property type="entry name" value="CELLULOSE SYNTHASE CATALYTIC SUBUNIT A [UDP-FORMING]"/>
    <property type="match status" value="1"/>
</dbReference>
<dbReference type="Gene3D" id="3.90.550.10">
    <property type="entry name" value="Spore Coat Polysaccharide Biosynthesis Protein SpsA, Chain A"/>
    <property type="match status" value="1"/>
</dbReference>
<dbReference type="Pfam" id="PF00535">
    <property type="entry name" value="Glycos_transf_2"/>
    <property type="match status" value="1"/>
</dbReference>
<evidence type="ECO:0000256" key="12">
    <source>
        <dbReference type="SAM" id="MobiDB-lite"/>
    </source>
</evidence>
<feature type="transmembrane region" description="Helical" evidence="11">
    <location>
        <begin position="51"/>
        <end position="69"/>
    </location>
</feature>
<dbReference type="PRINTS" id="PR01439">
    <property type="entry name" value="CELLSNTHASEA"/>
</dbReference>
<dbReference type="Pfam" id="PF07238">
    <property type="entry name" value="PilZ"/>
    <property type="match status" value="1"/>
</dbReference>
<feature type="transmembrane region" description="Helical" evidence="11">
    <location>
        <begin position="542"/>
        <end position="561"/>
    </location>
</feature>